<accession>A0AAV9RZX2</accession>
<reference evidence="2 3" key="1">
    <citation type="submission" date="2021-06" db="EMBL/GenBank/DDBJ databases">
        <authorList>
            <person name="Palmer J.M."/>
        </authorList>
    </citation>
    <scope>NUCLEOTIDE SEQUENCE [LARGE SCALE GENOMIC DNA]</scope>
    <source>
        <strain evidence="2 3">MEX-2019</strain>
        <tissue evidence="2">Muscle</tissue>
    </source>
</reference>
<evidence type="ECO:0000313" key="2">
    <source>
        <dbReference type="EMBL" id="KAK5614576.1"/>
    </source>
</evidence>
<keyword evidence="3" id="KW-1185">Reference proteome</keyword>
<comment type="caution">
    <text evidence="2">The sequence shown here is derived from an EMBL/GenBank/DDBJ whole genome shotgun (WGS) entry which is preliminary data.</text>
</comment>
<dbReference type="Proteomes" id="UP001311232">
    <property type="component" value="Unassembled WGS sequence"/>
</dbReference>
<sequence>MILQSSCLHFGPTQNHIMTVGTSHQDQADKAQELKKWVRQQEEELRKMHGEEVERSSVPPTVSATSTFSHRRRHHRGPSSSPTTTAVSPSASSTSSTSAANPAAAEFPAGYGSRPGRHRRHKTVTIGEFRMGASRPSTEGPPATIPSQLFSPALSGGHSAPSAVLQPLVQSPALNWIQAGLEEMKKKFMKERCCGLVLHLMDHPEDLNLVHSVLQAEFIAEGWLDAPAPLSAGGPFDPLLVAVRAAQNIMNSDSQHAAKPLASQYAPKPLDSQHAAGSTEAQPGAVRIYRASVSCS</sequence>
<proteinExistence type="predicted"/>
<gene>
    <name evidence="2" type="ORF">CRENBAI_018530</name>
</gene>
<feature type="region of interest" description="Disordered" evidence="1">
    <location>
        <begin position="46"/>
        <end position="146"/>
    </location>
</feature>
<dbReference type="AlphaFoldDB" id="A0AAV9RZX2"/>
<evidence type="ECO:0000313" key="3">
    <source>
        <dbReference type="Proteomes" id="UP001311232"/>
    </source>
</evidence>
<organism evidence="2 3">
    <name type="scientific">Crenichthys baileyi</name>
    <name type="common">White River springfish</name>
    <dbReference type="NCBI Taxonomy" id="28760"/>
    <lineage>
        <taxon>Eukaryota</taxon>
        <taxon>Metazoa</taxon>
        <taxon>Chordata</taxon>
        <taxon>Craniata</taxon>
        <taxon>Vertebrata</taxon>
        <taxon>Euteleostomi</taxon>
        <taxon>Actinopterygii</taxon>
        <taxon>Neopterygii</taxon>
        <taxon>Teleostei</taxon>
        <taxon>Neoteleostei</taxon>
        <taxon>Acanthomorphata</taxon>
        <taxon>Ovalentaria</taxon>
        <taxon>Atherinomorphae</taxon>
        <taxon>Cyprinodontiformes</taxon>
        <taxon>Goodeidae</taxon>
        <taxon>Crenichthys</taxon>
    </lineage>
</organism>
<dbReference type="EMBL" id="JAHHUM010001158">
    <property type="protein sequence ID" value="KAK5614576.1"/>
    <property type="molecule type" value="Genomic_DNA"/>
</dbReference>
<name>A0AAV9RZX2_9TELE</name>
<feature type="compositionally biased region" description="Basic and acidic residues" evidence="1">
    <location>
        <begin position="46"/>
        <end position="55"/>
    </location>
</feature>
<feature type="compositionally biased region" description="Low complexity" evidence="1">
    <location>
        <begin position="78"/>
        <end position="105"/>
    </location>
</feature>
<feature type="compositionally biased region" description="Low complexity" evidence="1">
    <location>
        <begin position="56"/>
        <end position="68"/>
    </location>
</feature>
<protein>
    <submittedName>
        <fullName evidence="2">Uncharacterized protein</fullName>
    </submittedName>
</protein>
<evidence type="ECO:0000256" key="1">
    <source>
        <dbReference type="SAM" id="MobiDB-lite"/>
    </source>
</evidence>